<feature type="transmembrane region" description="Helical" evidence="1">
    <location>
        <begin position="20"/>
        <end position="39"/>
    </location>
</feature>
<organism evidence="2 3">
    <name type="scientific">Alkalihalophilus pseudofirmus</name>
    <name type="common">Bacillus pseudofirmus</name>
    <dbReference type="NCBI Taxonomy" id="79885"/>
    <lineage>
        <taxon>Bacteria</taxon>
        <taxon>Bacillati</taxon>
        <taxon>Bacillota</taxon>
        <taxon>Bacilli</taxon>
        <taxon>Bacillales</taxon>
        <taxon>Bacillaceae</taxon>
        <taxon>Alkalihalophilus</taxon>
    </lineage>
</organism>
<keyword evidence="1" id="KW-0812">Transmembrane</keyword>
<feature type="transmembrane region" description="Helical" evidence="1">
    <location>
        <begin position="73"/>
        <end position="101"/>
    </location>
</feature>
<gene>
    <name evidence="2" type="ORF">RYX45_06505</name>
</gene>
<protein>
    <submittedName>
        <fullName evidence="2">Uncharacterized protein</fullName>
    </submittedName>
</protein>
<proteinExistence type="predicted"/>
<name>A0AAJ2KUN1_ALKPS</name>
<evidence type="ECO:0000313" key="3">
    <source>
        <dbReference type="Proteomes" id="UP001285636"/>
    </source>
</evidence>
<keyword evidence="1" id="KW-0472">Membrane</keyword>
<sequence length="105" mass="11793">MEKAPEKSIDIHNKKRLQFIAFIIGVLCFSIVFIPFTRITMTGHAWGDMISITLMFIGVTLSTTLLKKYGRSPLLIFSIILSLSFPIYLVILIVALFTGLIEFGP</sequence>
<dbReference type="EMBL" id="JAWJAY010000001">
    <property type="protein sequence ID" value="MDV2884822.1"/>
    <property type="molecule type" value="Genomic_DNA"/>
</dbReference>
<evidence type="ECO:0000256" key="1">
    <source>
        <dbReference type="SAM" id="Phobius"/>
    </source>
</evidence>
<dbReference type="AlphaFoldDB" id="A0AAJ2KUN1"/>
<feature type="transmembrane region" description="Helical" evidence="1">
    <location>
        <begin position="45"/>
        <end position="66"/>
    </location>
</feature>
<reference evidence="2" key="1">
    <citation type="submission" date="2023-10" db="EMBL/GenBank/DDBJ databases">
        <title>Screening of Alkalihalophilus pseudofirmusBZ-TG-HK211 and Its Alleviation of Salt Stress on Rapeseed Growth.</title>
        <authorList>
            <person name="Zhao B."/>
            <person name="Guo T."/>
        </authorList>
    </citation>
    <scope>NUCLEOTIDE SEQUENCE</scope>
    <source>
        <strain evidence="2">BZ-TG-HK211</strain>
    </source>
</reference>
<dbReference type="RefSeq" id="WP_323466267.1">
    <property type="nucleotide sequence ID" value="NZ_CP144224.1"/>
</dbReference>
<accession>A0AAJ2KUN1</accession>
<dbReference type="Proteomes" id="UP001285636">
    <property type="component" value="Unassembled WGS sequence"/>
</dbReference>
<evidence type="ECO:0000313" key="2">
    <source>
        <dbReference type="EMBL" id="MDV2884822.1"/>
    </source>
</evidence>
<comment type="caution">
    <text evidence="2">The sequence shown here is derived from an EMBL/GenBank/DDBJ whole genome shotgun (WGS) entry which is preliminary data.</text>
</comment>
<keyword evidence="1" id="KW-1133">Transmembrane helix</keyword>